<keyword evidence="1" id="KW-0732">Signal</keyword>
<dbReference type="OrthoDB" id="49252at2759"/>
<accession>A0A9N8H7F7</accession>
<sequence length="145" mass="16067">MKSIHMMVATIIALCTVGDSHAEAGFRGTLEFEQRMLQSDEGRWCSKNVVCRAEGLDGACCPTVDGVYLDCCERRCYENLRCDGLQGDCCPTKEGDYLDCCRLNPEQRTWNQNLASCQRAPKCAAMGHQGNCCPTKQGRHLDCCS</sequence>
<dbReference type="AlphaFoldDB" id="A0A9N8H7F7"/>
<proteinExistence type="predicted"/>
<evidence type="ECO:0000256" key="1">
    <source>
        <dbReference type="SAM" id="SignalP"/>
    </source>
</evidence>
<evidence type="ECO:0000313" key="3">
    <source>
        <dbReference type="Proteomes" id="UP001153069"/>
    </source>
</evidence>
<protein>
    <submittedName>
        <fullName evidence="2">Uncharacterized protein</fullName>
    </submittedName>
</protein>
<dbReference type="EMBL" id="CAICTM010000176">
    <property type="protein sequence ID" value="CAB9503831.1"/>
    <property type="molecule type" value="Genomic_DNA"/>
</dbReference>
<feature type="signal peptide" evidence="1">
    <location>
        <begin position="1"/>
        <end position="22"/>
    </location>
</feature>
<organism evidence="2 3">
    <name type="scientific">Seminavis robusta</name>
    <dbReference type="NCBI Taxonomy" id="568900"/>
    <lineage>
        <taxon>Eukaryota</taxon>
        <taxon>Sar</taxon>
        <taxon>Stramenopiles</taxon>
        <taxon>Ochrophyta</taxon>
        <taxon>Bacillariophyta</taxon>
        <taxon>Bacillariophyceae</taxon>
        <taxon>Bacillariophycidae</taxon>
        <taxon>Naviculales</taxon>
        <taxon>Naviculaceae</taxon>
        <taxon>Seminavis</taxon>
    </lineage>
</organism>
<comment type="caution">
    <text evidence="2">The sequence shown here is derived from an EMBL/GenBank/DDBJ whole genome shotgun (WGS) entry which is preliminary data.</text>
</comment>
<gene>
    <name evidence="2" type="ORF">SEMRO_177_G077851.1</name>
</gene>
<evidence type="ECO:0000313" key="2">
    <source>
        <dbReference type="EMBL" id="CAB9503831.1"/>
    </source>
</evidence>
<feature type="chain" id="PRO_5040207078" evidence="1">
    <location>
        <begin position="23"/>
        <end position="145"/>
    </location>
</feature>
<name>A0A9N8H7F7_9STRA</name>
<dbReference type="Proteomes" id="UP001153069">
    <property type="component" value="Unassembled WGS sequence"/>
</dbReference>
<keyword evidence="3" id="KW-1185">Reference proteome</keyword>
<reference evidence="2" key="1">
    <citation type="submission" date="2020-06" db="EMBL/GenBank/DDBJ databases">
        <authorList>
            <consortium name="Plant Systems Biology data submission"/>
        </authorList>
    </citation>
    <scope>NUCLEOTIDE SEQUENCE</scope>
    <source>
        <strain evidence="2">D6</strain>
    </source>
</reference>